<accession>A0A1I7SKP2</accession>
<evidence type="ECO:0000313" key="3">
    <source>
        <dbReference type="WBParaSite" id="BXY_1362300.1"/>
    </source>
</evidence>
<dbReference type="PANTHER" id="PTHR45757:SF11">
    <property type="entry name" value="MAJOR FACILITATOR SUPERFAMILY (MFS) PROFILE DOMAIN-CONTAINING PROTEIN"/>
    <property type="match status" value="1"/>
</dbReference>
<protein>
    <submittedName>
        <fullName evidence="3">Solute carrier family 40 protein</fullName>
    </submittedName>
</protein>
<dbReference type="GO" id="GO:0016020">
    <property type="term" value="C:membrane"/>
    <property type="evidence" value="ECO:0007669"/>
    <property type="project" value="TreeGrafter"/>
</dbReference>
<sequence>LANLLVGPSVTTLPGLTDKQRVIAFASFSQFLLAAAYFGLAFMPEGAVGLGQFCYTAVIALSGLDTVSVLKSLQLTSGRFVHVLMSVNSLNESLTLFGLAAAVSIFVPTSTSEEWSRVFIFMGAMMTIFTIIFNCTTEVTPRSWAAQTSDISQELNFEFPAERLANLQQIERVINDRRMSIKNHKSSLPRENRKISILSLTRVR</sequence>
<feature type="transmembrane region" description="Helical" evidence="1">
    <location>
        <begin position="115"/>
        <end position="133"/>
    </location>
</feature>
<feature type="transmembrane region" description="Helical" evidence="1">
    <location>
        <begin position="90"/>
        <end position="109"/>
    </location>
</feature>
<organism evidence="2 3">
    <name type="scientific">Bursaphelenchus xylophilus</name>
    <name type="common">Pinewood nematode worm</name>
    <name type="synonym">Aphelenchoides xylophilus</name>
    <dbReference type="NCBI Taxonomy" id="6326"/>
    <lineage>
        <taxon>Eukaryota</taxon>
        <taxon>Metazoa</taxon>
        <taxon>Ecdysozoa</taxon>
        <taxon>Nematoda</taxon>
        <taxon>Chromadorea</taxon>
        <taxon>Rhabditida</taxon>
        <taxon>Tylenchina</taxon>
        <taxon>Tylenchomorpha</taxon>
        <taxon>Aphelenchoidea</taxon>
        <taxon>Aphelenchoididae</taxon>
        <taxon>Bursaphelenchus</taxon>
    </lineage>
</organism>
<keyword evidence="1" id="KW-0812">Transmembrane</keyword>
<dbReference type="Proteomes" id="UP000095284">
    <property type="component" value="Unplaced"/>
</dbReference>
<keyword evidence="1" id="KW-1133">Transmembrane helix</keyword>
<dbReference type="WBParaSite" id="BXY_1362300.1">
    <property type="protein sequence ID" value="BXY_1362300.1"/>
    <property type="gene ID" value="BXY_1362300"/>
</dbReference>
<name>A0A1I7SKP2_BURXY</name>
<keyword evidence="1" id="KW-0472">Membrane</keyword>
<dbReference type="eggNOG" id="KOG2532">
    <property type="taxonomic scope" value="Eukaryota"/>
</dbReference>
<dbReference type="AlphaFoldDB" id="A0A1I7SKP2"/>
<evidence type="ECO:0000256" key="1">
    <source>
        <dbReference type="SAM" id="Phobius"/>
    </source>
</evidence>
<reference evidence="3" key="1">
    <citation type="submission" date="2016-11" db="UniProtKB">
        <authorList>
            <consortium name="WormBaseParasite"/>
        </authorList>
    </citation>
    <scope>IDENTIFICATION</scope>
</reference>
<feature type="transmembrane region" description="Helical" evidence="1">
    <location>
        <begin position="22"/>
        <end position="43"/>
    </location>
</feature>
<proteinExistence type="predicted"/>
<evidence type="ECO:0000313" key="2">
    <source>
        <dbReference type="Proteomes" id="UP000095284"/>
    </source>
</evidence>
<dbReference type="PANTHER" id="PTHR45757">
    <property type="entry name" value="PROTEIN CBG23364-RELATED"/>
    <property type="match status" value="1"/>
</dbReference>
<feature type="transmembrane region" description="Helical" evidence="1">
    <location>
        <begin position="49"/>
        <end position="70"/>
    </location>
</feature>